<evidence type="ECO:0000313" key="3">
    <source>
        <dbReference type="Proteomes" id="UP000503820"/>
    </source>
</evidence>
<protein>
    <submittedName>
        <fullName evidence="2">Uncharacterized protein</fullName>
    </submittedName>
</protein>
<name>A0A7J0BRT6_9BACT</name>
<accession>A0A7J0BRT6</accession>
<gene>
    <name evidence="2" type="ORF">DSM19430T_04180</name>
</gene>
<reference evidence="2 3" key="1">
    <citation type="submission" date="2020-05" db="EMBL/GenBank/DDBJ databases">
        <title>Draft genome sequence of Desulfovibrio psychrotolerans JS1T.</title>
        <authorList>
            <person name="Ueno A."/>
            <person name="Tamazawa S."/>
            <person name="Tamamura S."/>
            <person name="Murakami T."/>
            <person name="Kiyama T."/>
            <person name="Inomata H."/>
            <person name="Amano Y."/>
            <person name="Miyakawa K."/>
            <person name="Tamaki H."/>
            <person name="Naganuma T."/>
            <person name="Kaneko K."/>
        </authorList>
    </citation>
    <scope>NUCLEOTIDE SEQUENCE [LARGE SCALE GENOMIC DNA]</scope>
    <source>
        <strain evidence="2 3">JS1</strain>
    </source>
</reference>
<comment type="caution">
    <text evidence="2">The sequence shown here is derived from an EMBL/GenBank/DDBJ whole genome shotgun (WGS) entry which is preliminary data.</text>
</comment>
<organism evidence="2 3">
    <name type="scientific">Desulfovibrio psychrotolerans</name>
    <dbReference type="NCBI Taxonomy" id="415242"/>
    <lineage>
        <taxon>Bacteria</taxon>
        <taxon>Pseudomonadati</taxon>
        <taxon>Thermodesulfobacteriota</taxon>
        <taxon>Desulfovibrionia</taxon>
        <taxon>Desulfovibrionales</taxon>
        <taxon>Desulfovibrionaceae</taxon>
        <taxon>Desulfovibrio</taxon>
    </lineage>
</organism>
<evidence type="ECO:0000256" key="1">
    <source>
        <dbReference type="SAM" id="MobiDB-lite"/>
    </source>
</evidence>
<dbReference type="Proteomes" id="UP000503820">
    <property type="component" value="Unassembled WGS sequence"/>
</dbReference>
<dbReference type="AlphaFoldDB" id="A0A7J0BRT6"/>
<dbReference type="EMBL" id="BLVP01000001">
    <property type="protein sequence ID" value="GFM35734.1"/>
    <property type="molecule type" value="Genomic_DNA"/>
</dbReference>
<proteinExistence type="predicted"/>
<sequence>MYPAAHQQDISRTSGGHVMRATQRTDAEHTEYRTGLADGYFIPSSGTLVMGMTGGSSV</sequence>
<evidence type="ECO:0000313" key="2">
    <source>
        <dbReference type="EMBL" id="GFM35734.1"/>
    </source>
</evidence>
<keyword evidence="3" id="KW-1185">Reference proteome</keyword>
<feature type="region of interest" description="Disordered" evidence="1">
    <location>
        <begin position="1"/>
        <end position="29"/>
    </location>
</feature>